<dbReference type="EMBL" id="JAHRIQ010038597">
    <property type="protein sequence ID" value="MEQ2234082.1"/>
    <property type="molecule type" value="Genomic_DNA"/>
</dbReference>
<name>A0ABV0TRI8_9TELE</name>
<evidence type="ECO:0000313" key="2">
    <source>
        <dbReference type="Proteomes" id="UP001482620"/>
    </source>
</evidence>
<sequence>MRMSPHYYLRYAYMDQHTLQALQSDTLRHKSGQQIKVVITFKPRKVRDCMAGSNGSLLNGEWQHRQCEKKDMHLNEIRRSTLNKSGNGSMMATYPQRVIV</sequence>
<comment type="caution">
    <text evidence="1">The sequence shown here is derived from an EMBL/GenBank/DDBJ whole genome shotgun (WGS) entry which is preliminary data.</text>
</comment>
<gene>
    <name evidence="1" type="ORF">ILYODFUR_028287</name>
</gene>
<organism evidence="1 2">
    <name type="scientific">Ilyodon furcidens</name>
    <name type="common">goldbreast splitfin</name>
    <dbReference type="NCBI Taxonomy" id="33524"/>
    <lineage>
        <taxon>Eukaryota</taxon>
        <taxon>Metazoa</taxon>
        <taxon>Chordata</taxon>
        <taxon>Craniata</taxon>
        <taxon>Vertebrata</taxon>
        <taxon>Euteleostomi</taxon>
        <taxon>Actinopterygii</taxon>
        <taxon>Neopterygii</taxon>
        <taxon>Teleostei</taxon>
        <taxon>Neoteleostei</taxon>
        <taxon>Acanthomorphata</taxon>
        <taxon>Ovalentaria</taxon>
        <taxon>Atherinomorphae</taxon>
        <taxon>Cyprinodontiformes</taxon>
        <taxon>Goodeidae</taxon>
        <taxon>Ilyodon</taxon>
    </lineage>
</organism>
<accession>A0ABV0TRI8</accession>
<evidence type="ECO:0000313" key="1">
    <source>
        <dbReference type="EMBL" id="MEQ2234082.1"/>
    </source>
</evidence>
<proteinExistence type="predicted"/>
<reference evidence="1 2" key="1">
    <citation type="submission" date="2021-06" db="EMBL/GenBank/DDBJ databases">
        <authorList>
            <person name="Palmer J.M."/>
        </authorList>
    </citation>
    <scope>NUCLEOTIDE SEQUENCE [LARGE SCALE GENOMIC DNA]</scope>
    <source>
        <strain evidence="2">if_2019</strain>
        <tissue evidence="1">Muscle</tissue>
    </source>
</reference>
<keyword evidence="2" id="KW-1185">Reference proteome</keyword>
<protein>
    <submittedName>
        <fullName evidence="1">Uncharacterized protein</fullName>
    </submittedName>
</protein>
<dbReference type="Proteomes" id="UP001482620">
    <property type="component" value="Unassembled WGS sequence"/>
</dbReference>